<feature type="signal peptide" evidence="11">
    <location>
        <begin position="1"/>
        <end position="19"/>
    </location>
</feature>
<evidence type="ECO:0000256" key="6">
    <source>
        <dbReference type="ARBA" id="ARBA00023136"/>
    </source>
</evidence>
<evidence type="ECO:0000256" key="8">
    <source>
        <dbReference type="PROSITE-ProRule" id="PRU00622"/>
    </source>
</evidence>
<feature type="repeat" description="Cys-rich GLG1" evidence="8">
    <location>
        <begin position="204"/>
        <end position="264"/>
    </location>
</feature>
<dbReference type="InterPro" id="IPR039728">
    <property type="entry name" value="GLG1"/>
</dbReference>
<feature type="transmembrane region" description="Helical" evidence="10">
    <location>
        <begin position="1072"/>
        <end position="1092"/>
    </location>
</feature>
<dbReference type="PANTHER" id="PTHR11884:SF1">
    <property type="entry name" value="GOLGI APPARATUS PROTEIN 1"/>
    <property type="match status" value="1"/>
</dbReference>
<feature type="repeat" description="Cys-rich GLG1" evidence="8">
    <location>
        <begin position="966"/>
        <end position="1026"/>
    </location>
</feature>
<dbReference type="OMA" id="MMECLIE"/>
<keyword evidence="7" id="KW-0325">Glycoprotein</keyword>
<evidence type="ECO:0000256" key="4">
    <source>
        <dbReference type="ARBA" id="ARBA00022737"/>
    </source>
</evidence>
<sequence>MYKSVIISITVYLINLSNADVVQAAIPSIISPKRLIDEPVCSQLRQFCSNTLLAVDDFFTLECVQSLKGDQKDQLSNECQTIIWSHIHELVMDKNVFKLLQKSCTKDMDKLVQCTPKDDSGHLLGCLLTKKEEIHGPDCKALVQRLELVAFSDFKLIAPFAQSCKEDVERTKCGRVGGDGNQWSQGETIACLQNHLQSDKNNQGLSPDCKQSILRLSEMQAENFKLDWKLYKACLQDATTFCPEVKPGNGDVYKCLSTHRNDDKMSAHCQQELTRRDKLMAQDYKVSRGLARSCKDDIRINHCRRGVSEDKNVRLAQILLCLESAYKNSTKLTPECLAEMRDHRKLLMVDYHLTPELLDGCAPDIETFCKDLTGAKTIHCLMEHARPKKKQDIRVTPKCQRAIEFLVKVADVGEDWRVDPILRMSCKAVVDVACRDTEGGDARVMSCLMEKLGTNYMTEGCETALLQIQYFVARDFKLDPQLYRACKDDAVKFCKAKKSWDNDVQDMDPERGPLILPCLHRYAYQANTAMQLKPICFQEVKRVMRQRAISVDLIPEVEDECLTDLATFCFDKTHKGEEMQCLQDNLDRLNDRCKDAVDRYTEDEAGHIELNPIVMSVCKVAMEKHCEHILSTGKDEGEMMECLISHKNDPDLRSDLKCRAAIEHFQIISLKNYHFTYKFKEACRPHVNRYCPNSMTKYDVVSCLSEVMRNDTISGSRHTIPKECRQQVRAQLYQQRENINFDPKIKTFCFKEMQELCQNVVPGAGQVLECLQTHHQKLSPGCRHVLFPIKKSELQDSSTDYTLMTTCKQMLNQFCHDSDPSKVLECLKHHRDEPNFDNDCHIVVVNRMIEQNMDFRFNPALHKACKSNIANFCSVIIAKSKKDEELNGKVVDCLKNKFREGKLNVECEKQMTEVLHEQALNYKLNPLLQTVCKNEIEQICIPKDEKIEDNGEIEECLKNMFLQGKIITKECKIEVATLIQEAKADIHVDPILQRACTVDLLKYCSEVQSGNGRMLKCLEVIYDKNAEKLDEDCREKLKERMEMFRNAAIVIPQAESLIDLYSQVVTSPSKHYFMIVLLSFVGIVFIFGLFCGRVTQRSLALKNK</sequence>
<evidence type="ECO:0000256" key="1">
    <source>
        <dbReference type="ARBA" id="ARBA00004479"/>
    </source>
</evidence>
<evidence type="ECO:0000256" key="10">
    <source>
        <dbReference type="SAM" id="Phobius"/>
    </source>
</evidence>
<dbReference type="Pfam" id="PF00839">
    <property type="entry name" value="Cys_rich_FGFR"/>
    <property type="match status" value="15"/>
</dbReference>
<keyword evidence="6 10" id="KW-0472">Membrane</keyword>
<feature type="repeat" description="Cys-rich GLG1" evidence="8">
    <location>
        <begin position="653"/>
        <end position="712"/>
    </location>
</feature>
<feature type="repeat" description="Cys-rich GLG1" evidence="8">
    <location>
        <begin position="588"/>
        <end position="651"/>
    </location>
</feature>
<dbReference type="VEuPathDB" id="VectorBase:CSON001178"/>
<keyword evidence="4" id="KW-0677">Repeat</keyword>
<dbReference type="InterPro" id="IPR001893">
    <property type="entry name" value="Cys-rich_GLG1_repeat"/>
</dbReference>
<reference evidence="12" key="1">
    <citation type="submission" date="2018-07" db="EMBL/GenBank/DDBJ databases">
        <authorList>
            <person name="Quirk P.G."/>
            <person name="Krulwich T.A."/>
        </authorList>
    </citation>
    <scope>NUCLEOTIDE SEQUENCE</scope>
</reference>
<evidence type="ECO:0000256" key="2">
    <source>
        <dbReference type="ARBA" id="ARBA00022692"/>
    </source>
</evidence>
<feature type="repeat" description="Cys-rich GLG1" evidence="8">
    <location>
        <begin position="331"/>
        <end position="389"/>
    </location>
</feature>
<feature type="repeat" description="Cys-rich GLG1" evidence="8">
    <location>
        <begin position="902"/>
        <end position="965"/>
    </location>
</feature>
<dbReference type="EMBL" id="UFQT01000117">
    <property type="protein sequence ID" value="SSX20369.1"/>
    <property type="molecule type" value="Genomic_DNA"/>
</dbReference>
<evidence type="ECO:0000256" key="7">
    <source>
        <dbReference type="ARBA" id="ARBA00023180"/>
    </source>
</evidence>
<feature type="repeat" description="Cys-rich GLG1" evidence="8">
    <location>
        <begin position="394"/>
        <end position="456"/>
    </location>
</feature>
<evidence type="ECO:0000256" key="9">
    <source>
        <dbReference type="SAM" id="Coils"/>
    </source>
</evidence>
<evidence type="ECO:0000313" key="12">
    <source>
        <dbReference type="EMBL" id="SSX20369.1"/>
    </source>
</evidence>
<keyword evidence="2 10" id="KW-0812">Transmembrane</keyword>
<gene>
    <name evidence="12" type="primary">CSON001178</name>
</gene>
<dbReference type="PANTHER" id="PTHR11884">
    <property type="entry name" value="SELECTIN LIGAND RELATED"/>
    <property type="match status" value="1"/>
</dbReference>
<dbReference type="GO" id="GO:0017134">
    <property type="term" value="F:fibroblast growth factor binding"/>
    <property type="evidence" value="ECO:0007669"/>
    <property type="project" value="TreeGrafter"/>
</dbReference>
<dbReference type="GO" id="GO:0000139">
    <property type="term" value="C:Golgi membrane"/>
    <property type="evidence" value="ECO:0007669"/>
    <property type="project" value="InterPro"/>
</dbReference>
<evidence type="ECO:0000256" key="11">
    <source>
        <dbReference type="SAM" id="SignalP"/>
    </source>
</evidence>
<evidence type="ECO:0000256" key="3">
    <source>
        <dbReference type="ARBA" id="ARBA00022729"/>
    </source>
</evidence>
<name>A0A336LUL6_CULSO</name>
<feature type="coiled-coil region" evidence="9">
    <location>
        <begin position="572"/>
        <end position="599"/>
    </location>
</feature>
<dbReference type="AlphaFoldDB" id="A0A336LUL6"/>
<keyword evidence="9" id="KW-0175">Coiled coil</keyword>
<feature type="repeat" description="Cys-rich GLG1" evidence="8">
    <location>
        <begin position="134"/>
        <end position="200"/>
    </location>
</feature>
<feature type="repeat" description="Cys-rich GLG1" evidence="8">
    <location>
        <begin position="777"/>
        <end position="835"/>
    </location>
</feature>
<dbReference type="PROSITE" id="PS51289">
    <property type="entry name" value="GLG1_C_RICH"/>
    <property type="match status" value="9"/>
</dbReference>
<protein>
    <submittedName>
        <fullName evidence="12">CSON001178 protein</fullName>
    </submittedName>
</protein>
<comment type="subcellular location">
    <subcellularLocation>
        <location evidence="1">Membrane</location>
        <topology evidence="1">Single-pass type I membrane protein</topology>
    </subcellularLocation>
</comment>
<proteinExistence type="predicted"/>
<organism evidence="12">
    <name type="scientific">Culicoides sonorensis</name>
    <name type="common">Biting midge</name>
    <dbReference type="NCBI Taxonomy" id="179676"/>
    <lineage>
        <taxon>Eukaryota</taxon>
        <taxon>Metazoa</taxon>
        <taxon>Ecdysozoa</taxon>
        <taxon>Arthropoda</taxon>
        <taxon>Hexapoda</taxon>
        <taxon>Insecta</taxon>
        <taxon>Pterygota</taxon>
        <taxon>Neoptera</taxon>
        <taxon>Endopterygota</taxon>
        <taxon>Diptera</taxon>
        <taxon>Nematocera</taxon>
        <taxon>Chironomoidea</taxon>
        <taxon>Ceratopogonidae</taxon>
        <taxon>Ceratopogoninae</taxon>
        <taxon>Culicoides</taxon>
        <taxon>Monoculicoides</taxon>
    </lineage>
</organism>
<dbReference type="InterPro" id="IPR017873">
    <property type="entry name" value="Cys-rich_GLG1_repeat_euk"/>
</dbReference>
<keyword evidence="5 10" id="KW-1133">Transmembrane helix</keyword>
<evidence type="ECO:0000256" key="5">
    <source>
        <dbReference type="ARBA" id="ARBA00022989"/>
    </source>
</evidence>
<feature type="chain" id="PRO_5016260666" evidence="11">
    <location>
        <begin position="20"/>
        <end position="1104"/>
    </location>
</feature>
<accession>A0A336LUL6</accession>
<keyword evidence="3 11" id="KW-0732">Signal</keyword>